<dbReference type="InterPro" id="IPR016032">
    <property type="entry name" value="Sig_transdc_resp-reg_C-effctor"/>
</dbReference>
<dbReference type="SUPFAM" id="SSF48452">
    <property type="entry name" value="TPR-like"/>
    <property type="match status" value="1"/>
</dbReference>
<dbReference type="Pfam" id="PF00486">
    <property type="entry name" value="Trans_reg_C"/>
    <property type="match status" value="1"/>
</dbReference>
<evidence type="ECO:0000259" key="7">
    <source>
        <dbReference type="PROSITE" id="PS51755"/>
    </source>
</evidence>
<dbReference type="PROSITE" id="PS51755">
    <property type="entry name" value="OMPR_PHOB"/>
    <property type="match status" value="1"/>
</dbReference>
<dbReference type="CDD" id="cd00383">
    <property type="entry name" value="trans_reg_C"/>
    <property type="match status" value="1"/>
</dbReference>
<gene>
    <name evidence="8" type="ORF">GKO32_17925</name>
</gene>
<dbReference type="InterPro" id="IPR011990">
    <property type="entry name" value="TPR-like_helical_dom_sf"/>
</dbReference>
<proteinExistence type="inferred from homology"/>
<dbReference type="SUPFAM" id="SSF52540">
    <property type="entry name" value="P-loop containing nucleoside triphosphate hydrolases"/>
    <property type="match status" value="1"/>
</dbReference>
<dbReference type="InterPro" id="IPR051677">
    <property type="entry name" value="AfsR-DnrI-RedD_regulator"/>
</dbReference>
<keyword evidence="3 5" id="KW-0238">DNA-binding</keyword>
<keyword evidence="4" id="KW-0804">Transcription</keyword>
<dbReference type="OrthoDB" id="8482304at2"/>
<protein>
    <submittedName>
        <fullName evidence="8">AAA family ATPase</fullName>
    </submittedName>
</protein>
<evidence type="ECO:0000256" key="3">
    <source>
        <dbReference type="ARBA" id="ARBA00023125"/>
    </source>
</evidence>
<dbReference type="SUPFAM" id="SSF46894">
    <property type="entry name" value="C-terminal effector domain of the bipartite response regulators"/>
    <property type="match status" value="1"/>
</dbReference>
<dbReference type="GO" id="GO:0006355">
    <property type="term" value="P:regulation of DNA-templated transcription"/>
    <property type="evidence" value="ECO:0007669"/>
    <property type="project" value="InterPro"/>
</dbReference>
<dbReference type="RefSeq" id="WP_154758028.1">
    <property type="nucleotide sequence ID" value="NZ_WMBA01000026.1"/>
</dbReference>
<dbReference type="CDD" id="cd15831">
    <property type="entry name" value="BTAD"/>
    <property type="match status" value="1"/>
</dbReference>
<evidence type="ECO:0000256" key="4">
    <source>
        <dbReference type="ARBA" id="ARBA00023163"/>
    </source>
</evidence>
<dbReference type="InterPro" id="IPR027417">
    <property type="entry name" value="P-loop_NTPase"/>
</dbReference>
<feature type="compositionally biased region" description="Low complexity" evidence="6">
    <location>
        <begin position="258"/>
        <end position="269"/>
    </location>
</feature>
<dbReference type="EMBL" id="WMBA01000026">
    <property type="protein sequence ID" value="MTD55839.1"/>
    <property type="molecule type" value="Genomic_DNA"/>
</dbReference>
<dbReference type="SMART" id="SM01043">
    <property type="entry name" value="BTAD"/>
    <property type="match status" value="1"/>
</dbReference>
<evidence type="ECO:0000313" key="9">
    <source>
        <dbReference type="Proteomes" id="UP000440096"/>
    </source>
</evidence>
<dbReference type="Gene3D" id="3.40.50.300">
    <property type="entry name" value="P-loop containing nucleotide triphosphate hydrolases"/>
    <property type="match status" value="1"/>
</dbReference>
<name>A0A6N7Z3S3_9PSEU</name>
<reference evidence="8 9" key="1">
    <citation type="submission" date="2019-11" db="EMBL/GenBank/DDBJ databases">
        <title>Draft genome of Amycolatopsis RM579.</title>
        <authorList>
            <person name="Duangmal K."/>
            <person name="Mingma R."/>
        </authorList>
    </citation>
    <scope>NUCLEOTIDE SEQUENCE [LARGE SCALE GENOMIC DNA]</scope>
    <source>
        <strain evidence="8 9">RM579</strain>
    </source>
</reference>
<accession>A0A6N7Z3S3</accession>
<dbReference type="PANTHER" id="PTHR35807">
    <property type="entry name" value="TRANSCRIPTIONAL REGULATOR REDD-RELATED"/>
    <property type="match status" value="1"/>
</dbReference>
<evidence type="ECO:0000313" key="8">
    <source>
        <dbReference type="EMBL" id="MTD55839.1"/>
    </source>
</evidence>
<dbReference type="GO" id="GO:0003677">
    <property type="term" value="F:DNA binding"/>
    <property type="evidence" value="ECO:0007669"/>
    <property type="project" value="UniProtKB-UniRule"/>
</dbReference>
<feature type="domain" description="OmpR/PhoB-type" evidence="7">
    <location>
        <begin position="1"/>
        <end position="105"/>
    </location>
</feature>
<dbReference type="Proteomes" id="UP000440096">
    <property type="component" value="Unassembled WGS sequence"/>
</dbReference>
<dbReference type="PANTHER" id="PTHR35807:SF1">
    <property type="entry name" value="TRANSCRIPTIONAL REGULATOR REDD"/>
    <property type="match status" value="1"/>
</dbReference>
<dbReference type="Gene3D" id="1.25.40.10">
    <property type="entry name" value="Tetratricopeptide repeat domain"/>
    <property type="match status" value="1"/>
</dbReference>
<dbReference type="InterPro" id="IPR036388">
    <property type="entry name" value="WH-like_DNA-bd_sf"/>
</dbReference>
<dbReference type="GO" id="GO:0000160">
    <property type="term" value="P:phosphorelay signal transduction system"/>
    <property type="evidence" value="ECO:0007669"/>
    <property type="project" value="InterPro"/>
</dbReference>
<dbReference type="Pfam" id="PF13191">
    <property type="entry name" value="AAA_16"/>
    <property type="match status" value="1"/>
</dbReference>
<dbReference type="InterPro" id="IPR005158">
    <property type="entry name" value="BTAD"/>
</dbReference>
<sequence length="1066" mass="115384">MTGDNHPGLWFQVLGSVRGWHGENEIDLGSAHRRAVLAVLAISAGHTVSRHELIDALWGEQPPSSAAGSIYTYISGLRRALEPDRAPRSSGHLLASVGSGYSLQIDRERLDLHRFHELRTSGAQQRKAGRPQDALAELDAALELWHGDALAGLPGPFAATQRAKLGELRLTTVETRAEVLLDLGRHNEVIAELSALAQEHPLRERLRALLMRALHEDGRTAEALEVFTEARETLIETSGIEPGPELRRLHEQLLSGTTPGRPAPAATVAPAPPTLPARADWRPERTDVFVGRSDERQLLHDTVSAVLDGRGGVVWVEGEAGIGKTALFAEVLSEVLASTDVGETRLRWATAQEIDSGMPAQLIRDYFGFETVQAGVEHVLENVAGLLAQGPLILVADQFQWADAASLSVWSRLAELTERLPLLLVSAARPTPGRAGLVHLRQRLARTAELITLGPLEHPEVVELAERLVGVGLSARIRSQIDLAAGNPHYLREIIAAAAEQSQHGDRMGAAPGALPARLVARINDHVSFLPGPALSMLQWATLLGDSFTYADLTATVGRDLADLAGDVEEALAAGFLVADGESLRFRHKIVQLALHEKTPAPMRAALHRQFAETLAANGAPAVRVAEHLAATSTATDSWVSGWLADNVGMIAAEKPYVAIGLLRQVIGSTARGPQGDGMLAVLARLLFWLGTEPESEARSLIARSGDPDRAAEMRWILAYGYYRSGRTAEALSEVDTALADARVTGRWRERHELLRAELSGNPHEENLSAPIAELAQLPLLDADTRAMLGGDRSGAPYVAATWELAPDRALPAEIHLANAISHYWMCEWAGAQAELDALTGDDQVYKSYLLRHAGVTVYALAALIAIMRDEAETAARHVWTAVSHADSVSLRSPASDFLFSAKSELALMNGHPEEAISALAPLVNAPVRPLAGYLWLPRLARLAVTVGDTASLERIRQALAEWSPVQRATNAFEVVGRHCRAIIDDDPDELLRLATIAATRIGTNLISVRTVDDAAWLLARHGRKSEARDQLVQASTIYRRLGARYDLRRMFDAMRALGYPATAPV</sequence>
<dbReference type="Gene3D" id="1.10.10.10">
    <property type="entry name" value="Winged helix-like DNA-binding domain superfamily/Winged helix DNA-binding domain"/>
    <property type="match status" value="1"/>
</dbReference>
<evidence type="ECO:0000256" key="6">
    <source>
        <dbReference type="SAM" id="MobiDB-lite"/>
    </source>
</evidence>
<evidence type="ECO:0000256" key="2">
    <source>
        <dbReference type="ARBA" id="ARBA00023015"/>
    </source>
</evidence>
<organism evidence="8 9">
    <name type="scientific">Amycolatopsis pithecellobii</name>
    <dbReference type="NCBI Taxonomy" id="664692"/>
    <lineage>
        <taxon>Bacteria</taxon>
        <taxon>Bacillati</taxon>
        <taxon>Actinomycetota</taxon>
        <taxon>Actinomycetes</taxon>
        <taxon>Pseudonocardiales</taxon>
        <taxon>Pseudonocardiaceae</taxon>
        <taxon>Amycolatopsis</taxon>
    </lineage>
</organism>
<evidence type="ECO:0000256" key="5">
    <source>
        <dbReference type="PROSITE-ProRule" id="PRU01091"/>
    </source>
</evidence>
<dbReference type="SMART" id="SM00862">
    <property type="entry name" value="Trans_reg_C"/>
    <property type="match status" value="1"/>
</dbReference>
<dbReference type="InterPro" id="IPR001867">
    <property type="entry name" value="OmpR/PhoB-type_DNA-bd"/>
</dbReference>
<comment type="caution">
    <text evidence="8">The sequence shown here is derived from an EMBL/GenBank/DDBJ whole genome shotgun (WGS) entry which is preliminary data.</text>
</comment>
<feature type="DNA-binding region" description="OmpR/PhoB-type" evidence="5">
    <location>
        <begin position="1"/>
        <end position="105"/>
    </location>
</feature>
<dbReference type="Pfam" id="PF03704">
    <property type="entry name" value="BTAD"/>
    <property type="match status" value="1"/>
</dbReference>
<keyword evidence="9" id="KW-1185">Reference proteome</keyword>
<keyword evidence="2" id="KW-0805">Transcription regulation</keyword>
<evidence type="ECO:0000256" key="1">
    <source>
        <dbReference type="ARBA" id="ARBA00005820"/>
    </source>
</evidence>
<dbReference type="AlphaFoldDB" id="A0A6N7Z3S3"/>
<dbReference type="InterPro" id="IPR041664">
    <property type="entry name" value="AAA_16"/>
</dbReference>
<feature type="region of interest" description="Disordered" evidence="6">
    <location>
        <begin position="258"/>
        <end position="279"/>
    </location>
</feature>
<comment type="similarity">
    <text evidence="1">Belongs to the AfsR/DnrI/RedD regulatory family.</text>
</comment>